<proteinExistence type="predicted"/>
<keyword evidence="2" id="KW-1003">Cell membrane</keyword>
<keyword evidence="4 6" id="KW-1133">Transmembrane helix</keyword>
<evidence type="ECO:0000256" key="6">
    <source>
        <dbReference type="SAM" id="Phobius"/>
    </source>
</evidence>
<feature type="transmembrane region" description="Helical" evidence="6">
    <location>
        <begin position="298"/>
        <end position="319"/>
    </location>
</feature>
<reference evidence="7" key="1">
    <citation type="submission" date="2020-08" db="EMBL/GenBank/DDBJ databases">
        <title>Genome public.</title>
        <authorList>
            <person name="Liu C."/>
            <person name="Sun Q."/>
        </authorList>
    </citation>
    <scope>NUCLEOTIDE SEQUENCE</scope>
    <source>
        <strain evidence="7">BX8</strain>
    </source>
</reference>
<dbReference type="Proteomes" id="UP000659630">
    <property type="component" value="Unassembled WGS sequence"/>
</dbReference>
<evidence type="ECO:0000256" key="2">
    <source>
        <dbReference type="ARBA" id="ARBA00022475"/>
    </source>
</evidence>
<comment type="subcellular location">
    <subcellularLocation>
        <location evidence="1">Cell membrane</location>
        <topology evidence="1">Multi-pass membrane protein</topology>
    </subcellularLocation>
</comment>
<dbReference type="RefSeq" id="WP_186888083.1">
    <property type="nucleotide sequence ID" value="NZ_JACONZ010000003.1"/>
</dbReference>
<accession>A0A923I8D1</accession>
<feature type="transmembrane region" description="Helical" evidence="6">
    <location>
        <begin position="331"/>
        <end position="352"/>
    </location>
</feature>
<evidence type="ECO:0000256" key="1">
    <source>
        <dbReference type="ARBA" id="ARBA00004651"/>
    </source>
</evidence>
<keyword evidence="8" id="KW-1185">Reference proteome</keyword>
<organism evidence="7 8">
    <name type="scientific">Anaerofilum hominis</name>
    <dbReference type="NCBI Taxonomy" id="2763016"/>
    <lineage>
        <taxon>Bacteria</taxon>
        <taxon>Bacillati</taxon>
        <taxon>Bacillota</taxon>
        <taxon>Clostridia</taxon>
        <taxon>Eubacteriales</taxon>
        <taxon>Oscillospiraceae</taxon>
        <taxon>Anaerofilum</taxon>
    </lineage>
</organism>
<dbReference type="PANTHER" id="PTHR43652">
    <property type="entry name" value="BASIC AMINO ACID ANTIPORTER YFCC-RELATED"/>
    <property type="match status" value="1"/>
</dbReference>
<keyword evidence="3 6" id="KW-0812">Transmembrane</keyword>
<feature type="transmembrane region" description="Helical" evidence="6">
    <location>
        <begin position="154"/>
        <end position="170"/>
    </location>
</feature>
<name>A0A923I8D1_9FIRM</name>
<dbReference type="EMBL" id="JACONZ010000003">
    <property type="protein sequence ID" value="MBC5581719.1"/>
    <property type="molecule type" value="Genomic_DNA"/>
</dbReference>
<feature type="transmembrane region" description="Helical" evidence="6">
    <location>
        <begin position="271"/>
        <end position="292"/>
    </location>
</feature>
<evidence type="ECO:0000313" key="8">
    <source>
        <dbReference type="Proteomes" id="UP000659630"/>
    </source>
</evidence>
<gene>
    <name evidence="7" type="ORF">H8S23_09385</name>
</gene>
<protein>
    <submittedName>
        <fullName evidence="7">YfcC family protein</fullName>
    </submittedName>
</protein>
<dbReference type="InterPro" id="IPR018385">
    <property type="entry name" value="C4_dicarb_anaerob_car-like"/>
</dbReference>
<feature type="transmembrane region" description="Helical" evidence="6">
    <location>
        <begin position="464"/>
        <end position="483"/>
    </location>
</feature>
<evidence type="ECO:0000313" key="7">
    <source>
        <dbReference type="EMBL" id="MBC5581719.1"/>
    </source>
</evidence>
<feature type="transmembrane region" description="Helical" evidence="6">
    <location>
        <begin position="433"/>
        <end position="452"/>
    </location>
</feature>
<feature type="transmembrane region" description="Helical" evidence="6">
    <location>
        <begin position="87"/>
        <end position="107"/>
    </location>
</feature>
<feature type="transmembrane region" description="Helical" evidence="6">
    <location>
        <begin position="20"/>
        <end position="39"/>
    </location>
</feature>
<comment type="caution">
    <text evidence="7">The sequence shown here is derived from an EMBL/GenBank/DDBJ whole genome shotgun (WGS) entry which is preliminary data.</text>
</comment>
<dbReference type="AlphaFoldDB" id="A0A923I8D1"/>
<keyword evidence="5 6" id="KW-0472">Membrane</keyword>
<evidence type="ECO:0000256" key="4">
    <source>
        <dbReference type="ARBA" id="ARBA00022989"/>
    </source>
</evidence>
<feature type="transmembrane region" description="Helical" evidence="6">
    <location>
        <begin position="128"/>
        <end position="148"/>
    </location>
</feature>
<evidence type="ECO:0000256" key="3">
    <source>
        <dbReference type="ARBA" id="ARBA00022692"/>
    </source>
</evidence>
<sequence length="485" mass="52188">MEEKKQEKKGLQISARTFVITLAVLLFIVVLAGVLTLVLPQGSFEYALVDGRQTVVPGTYHLTQTVRLPVWHWLTAPVEVLFSSEGVTAAMIIAFLLLIGGTFQVLDESRVLNYIITAVIHRFGHKKYRLLLMMVFLCMLVGSTIGMFEETVTLVPITVALALSLGWDSLVGLGMSILSVGFGFASATFNPFTVGITQKLAGLPAFSGLALRAGVFVLVYALLSAFLLRYAKRVEKDPRSSLVWEHDLSIRDRYLSSVDGNILAEKEIRRAALVFGCGFGVVLVYILAGFFVEGLSDYSLPVMALCFTVGGLAAGRIAGLKKGLAKNFFSGMGAIAPSVLLILLALSAKFLLSEGGIMDTILNAAYGVIAGASPYTAVLLLLAFVLLLQFFIGSATAKAFLIMPLVLPLVDLVGLTRQTAVQAFLFGDGFTNMIFPTNAVLLISIGLVGVSYGKWFKWTWKLQLGTLLLSVAVLMGCVALGYGPF</sequence>
<evidence type="ECO:0000256" key="5">
    <source>
        <dbReference type="ARBA" id="ARBA00023136"/>
    </source>
</evidence>
<feature type="transmembrane region" description="Helical" evidence="6">
    <location>
        <begin position="177"/>
        <end position="197"/>
    </location>
</feature>
<feature type="transmembrane region" description="Helical" evidence="6">
    <location>
        <begin position="400"/>
        <end position="421"/>
    </location>
</feature>
<dbReference type="Pfam" id="PF03606">
    <property type="entry name" value="DcuC"/>
    <property type="match status" value="1"/>
</dbReference>
<dbReference type="PANTHER" id="PTHR43652:SF2">
    <property type="entry name" value="BASIC AMINO ACID ANTIPORTER YFCC-RELATED"/>
    <property type="match status" value="1"/>
</dbReference>
<dbReference type="GO" id="GO:0005886">
    <property type="term" value="C:plasma membrane"/>
    <property type="evidence" value="ECO:0007669"/>
    <property type="project" value="UniProtKB-SubCell"/>
</dbReference>
<feature type="transmembrane region" description="Helical" evidence="6">
    <location>
        <begin position="364"/>
        <end position="388"/>
    </location>
</feature>
<dbReference type="InterPro" id="IPR051679">
    <property type="entry name" value="DASS-Related_Transporters"/>
</dbReference>
<feature type="transmembrane region" description="Helical" evidence="6">
    <location>
        <begin position="209"/>
        <end position="231"/>
    </location>
</feature>